<organism evidence="2 3">
    <name type="scientific">Roseofilum acuticapitatum BLCC-M154</name>
    <dbReference type="NCBI Taxonomy" id="3022444"/>
    <lineage>
        <taxon>Bacteria</taxon>
        <taxon>Bacillati</taxon>
        <taxon>Cyanobacteriota</taxon>
        <taxon>Cyanophyceae</taxon>
        <taxon>Desertifilales</taxon>
        <taxon>Desertifilaceae</taxon>
        <taxon>Roseofilum</taxon>
        <taxon>Roseofilum acuticapitatum</taxon>
    </lineage>
</organism>
<comment type="caution">
    <text evidence="2">The sequence shown here is derived from an EMBL/GenBank/DDBJ whole genome shotgun (WGS) entry which is preliminary data.</text>
</comment>
<evidence type="ECO:0000313" key="2">
    <source>
        <dbReference type="EMBL" id="MDJ1171357.1"/>
    </source>
</evidence>
<dbReference type="Proteomes" id="UP001235303">
    <property type="component" value="Unassembled WGS sequence"/>
</dbReference>
<keyword evidence="3" id="KW-1185">Reference proteome</keyword>
<gene>
    <name evidence="2" type="ORF">PMG71_18155</name>
</gene>
<reference evidence="2 3" key="1">
    <citation type="submission" date="2023-01" db="EMBL/GenBank/DDBJ databases">
        <title>Novel diversity within Roseofilum (Cyanobacteria; Desertifilaceae) from marine benthic mats with descriptions of four novel species.</title>
        <authorList>
            <person name="Wang Y."/>
            <person name="Berthold D.E."/>
            <person name="Hu J."/>
            <person name="Lefler F.W."/>
            <person name="Laughinghouse H.D. IV."/>
        </authorList>
    </citation>
    <scope>NUCLEOTIDE SEQUENCE [LARGE SCALE GENOMIC DNA]</scope>
    <source>
        <strain evidence="2 3">BLCC-M154</strain>
    </source>
</reference>
<dbReference type="RefSeq" id="WP_283755110.1">
    <property type="nucleotide sequence ID" value="NZ_JAQOSP010000112.1"/>
</dbReference>
<evidence type="ECO:0000256" key="1">
    <source>
        <dbReference type="SAM" id="Phobius"/>
    </source>
</evidence>
<protein>
    <submittedName>
        <fullName evidence="2">Uncharacterized protein</fullName>
    </submittedName>
</protein>
<sequence>MYLYLFAGWVFVSLIEYQYTLVARHNAERIQPLLTAYKWRILGLAIVIAIVLEGRGFRPILPIKTAILNR</sequence>
<accession>A0ABT7AWS8</accession>
<evidence type="ECO:0000313" key="3">
    <source>
        <dbReference type="Proteomes" id="UP001235303"/>
    </source>
</evidence>
<feature type="transmembrane region" description="Helical" evidence="1">
    <location>
        <begin position="39"/>
        <end position="57"/>
    </location>
</feature>
<name>A0ABT7AWS8_9CYAN</name>
<keyword evidence="1" id="KW-0812">Transmembrane</keyword>
<keyword evidence="1" id="KW-0472">Membrane</keyword>
<keyword evidence="1" id="KW-1133">Transmembrane helix</keyword>
<proteinExistence type="predicted"/>
<dbReference type="EMBL" id="JAQOSP010000112">
    <property type="protein sequence ID" value="MDJ1171357.1"/>
    <property type="molecule type" value="Genomic_DNA"/>
</dbReference>